<comment type="caution">
    <text evidence="1">The sequence shown here is derived from an EMBL/GenBank/DDBJ whole genome shotgun (WGS) entry which is preliminary data.</text>
</comment>
<evidence type="ECO:0000313" key="1">
    <source>
        <dbReference type="EMBL" id="KGK35432.1"/>
    </source>
</evidence>
<feature type="non-terminal residue" evidence="1">
    <location>
        <position position="1"/>
    </location>
</feature>
<gene>
    <name evidence="1" type="ORF">JL09_g5418</name>
</gene>
<sequence>DNNNGNHGESTFPGSLNEMELQYMAFNDEFWSDLFFGDGTNLPDPIMDDAGYTFGVNHPQ</sequence>
<dbReference type="VEuPathDB" id="FungiDB:C5L36_0D05920"/>
<organism evidence="1 2">
    <name type="scientific">Pichia kudriavzevii</name>
    <name type="common">Yeast</name>
    <name type="synonym">Issatchenkia orientalis</name>
    <dbReference type="NCBI Taxonomy" id="4909"/>
    <lineage>
        <taxon>Eukaryota</taxon>
        <taxon>Fungi</taxon>
        <taxon>Dikarya</taxon>
        <taxon>Ascomycota</taxon>
        <taxon>Saccharomycotina</taxon>
        <taxon>Pichiomycetes</taxon>
        <taxon>Pichiales</taxon>
        <taxon>Pichiaceae</taxon>
        <taxon>Pichia</taxon>
    </lineage>
</organism>
<protein>
    <submittedName>
        <fullName evidence="1">Uncharacterized protein</fullName>
    </submittedName>
</protein>
<evidence type="ECO:0000313" key="2">
    <source>
        <dbReference type="Proteomes" id="UP000029867"/>
    </source>
</evidence>
<dbReference type="EMBL" id="JQFK01000649">
    <property type="protein sequence ID" value="KGK35432.1"/>
    <property type="molecule type" value="Genomic_DNA"/>
</dbReference>
<name>A0A099NU75_PICKU</name>
<dbReference type="AlphaFoldDB" id="A0A099NU75"/>
<accession>A0A099NU75</accession>
<dbReference type="Proteomes" id="UP000029867">
    <property type="component" value="Unassembled WGS sequence"/>
</dbReference>
<proteinExistence type="predicted"/>
<reference evidence="2" key="1">
    <citation type="journal article" date="2014" name="Microb. Cell Fact.">
        <title>Exploiting Issatchenkia orientalis SD108 for succinic acid production.</title>
        <authorList>
            <person name="Xiao H."/>
            <person name="Shao Z."/>
            <person name="Jiang Y."/>
            <person name="Dole S."/>
            <person name="Zhao H."/>
        </authorList>
    </citation>
    <scope>NUCLEOTIDE SEQUENCE [LARGE SCALE GENOMIC DNA]</scope>
    <source>
        <strain evidence="2">SD108</strain>
    </source>
</reference>
<dbReference type="HOGENOM" id="CLU_2948078_0_0_1"/>